<dbReference type="Proteomes" id="UP000001876">
    <property type="component" value="Unassembled WGS sequence"/>
</dbReference>
<dbReference type="PROSITE" id="PS50004">
    <property type="entry name" value="C2"/>
    <property type="match status" value="2"/>
</dbReference>
<evidence type="ECO:0000256" key="1">
    <source>
        <dbReference type="ARBA" id="ARBA00004370"/>
    </source>
</evidence>
<dbReference type="GO" id="GO:0016020">
    <property type="term" value="C:membrane"/>
    <property type="evidence" value="ECO:0007669"/>
    <property type="project" value="UniProtKB-SubCell"/>
</dbReference>
<dbReference type="KEGG" id="mpp:MICPUCDRAFT_57933"/>
<dbReference type="CDD" id="cd21669">
    <property type="entry name" value="SMP_SF"/>
    <property type="match status" value="1"/>
</dbReference>
<dbReference type="PANTHER" id="PTHR47264:SF3">
    <property type="entry name" value="SYNAPTOTAGMIN-5 ISOFORM X1"/>
    <property type="match status" value="1"/>
</dbReference>
<dbReference type="OrthoDB" id="566659at2759"/>
<dbReference type="GO" id="GO:0008289">
    <property type="term" value="F:lipid binding"/>
    <property type="evidence" value="ECO:0007669"/>
    <property type="project" value="UniProtKB-KW"/>
</dbReference>
<dbReference type="InterPro" id="IPR035892">
    <property type="entry name" value="C2_domain_sf"/>
</dbReference>
<feature type="region of interest" description="Disordered" evidence="6">
    <location>
        <begin position="582"/>
        <end position="607"/>
    </location>
</feature>
<feature type="compositionally biased region" description="Acidic residues" evidence="6">
    <location>
        <begin position="392"/>
        <end position="415"/>
    </location>
</feature>
<evidence type="ECO:0000313" key="9">
    <source>
        <dbReference type="EMBL" id="EEH57253.1"/>
    </source>
</evidence>
<dbReference type="InterPro" id="IPR000008">
    <property type="entry name" value="C2_dom"/>
</dbReference>
<feature type="domain" description="C2" evidence="7">
    <location>
        <begin position="784"/>
        <end position="903"/>
    </location>
</feature>
<dbReference type="RefSeq" id="XP_003058798.1">
    <property type="nucleotide sequence ID" value="XM_003058752.1"/>
</dbReference>
<dbReference type="EMBL" id="GG663739">
    <property type="protein sequence ID" value="EEH57253.1"/>
    <property type="molecule type" value="Genomic_DNA"/>
</dbReference>
<feature type="compositionally biased region" description="Basic and acidic residues" evidence="6">
    <location>
        <begin position="380"/>
        <end position="391"/>
    </location>
</feature>
<evidence type="ECO:0000313" key="10">
    <source>
        <dbReference type="Proteomes" id="UP000001876"/>
    </source>
</evidence>
<evidence type="ECO:0000259" key="7">
    <source>
        <dbReference type="PROSITE" id="PS50004"/>
    </source>
</evidence>
<dbReference type="Pfam" id="PF00168">
    <property type="entry name" value="C2"/>
    <property type="match status" value="2"/>
</dbReference>
<keyword evidence="5" id="KW-0472">Membrane</keyword>
<comment type="subcellular location">
    <subcellularLocation>
        <location evidence="1">Membrane</location>
    </subcellularLocation>
</comment>
<dbReference type="AlphaFoldDB" id="C1MT45"/>
<gene>
    <name evidence="9" type="ORF">MICPUCDRAFT_57933</name>
</gene>
<feature type="region of interest" description="Disordered" evidence="6">
    <location>
        <begin position="380"/>
        <end position="417"/>
    </location>
</feature>
<feature type="compositionally biased region" description="Basic residues" evidence="6">
    <location>
        <begin position="953"/>
        <end position="962"/>
    </location>
</feature>
<keyword evidence="10" id="KW-1185">Reference proteome</keyword>
<keyword evidence="2" id="KW-0813">Transport</keyword>
<feature type="domain" description="C2" evidence="7">
    <location>
        <begin position="610"/>
        <end position="732"/>
    </location>
</feature>
<dbReference type="PROSITE" id="PS51847">
    <property type="entry name" value="SMP"/>
    <property type="match status" value="1"/>
</dbReference>
<sequence>MGDVPETPGSHATPARRTSYFRRKWRRAAGLGEKAGKEHGRDQLSRWDSVRKSELKDYNTSFPMVNSLKSGDPVAVVLFALILYIVTSRSAEYLPTLAAVFFTFYGSRVYYKLRLLRATSRLKAVHDSALQWTPISPTETAIYVNWTVASLWEETIAPKITNKIRSLITNKIHGVKLPWFIASAAVKEVDLGANAPKVGNFQVMQNKFGRQVCEADIAFDGDTQKITLRLVLKKLTKLPSFLGGANLQGGVDITAHSLLIEGRIRYVPLVNHPLSIIQFAEMPKVRFDLAVSGVPMTAIPALKRFVGDIISEALGRKLMFPGGIPVELGRRDEVVKPRRGALEIKFNWADLWNGWKTEKDKNLKKTEKKSGLIHKLMRKRQYEEDVSRGDGDGGDSSDASSDEGDVTDVEEEPSGEDTLKVMKGTLVELVVDKERPPGVPVRDGLVGASSSRKGLIKDVVVVDSIEAFDEKFTLSFPLTDKSDKVSILVHHGGYLAHGVIGFKWCSRTMHTHCWIHAPVKDMKIDTMTLSSSESANVILGLHTQSGPKHPTVGCCSLDVKFKWDRHTTVQRASVAGVADAASSAGASHSDGKTPGAAAKESSRGRSIAERIRKSTIGAMKKERVGSTCGILQVDVVRARNLPVRDAATGTSDPYAKLKMNGRVGTTAVRAGTLTPVWEHRMFFPAFPPGLNDRMVLRVFDRDVQWFSKDDFMGRADIEPDEFLDGELHSKWVKLAACESGEVHLRFKFARGAVDAPPGGWDVEEHITEAQALQMERASWGEGRTKKVSQLMLESKVAARDGVIYVKCVGAADLQVADVLTGSSDPYLVVRCGSAQHKTKVKSSTLSPRWGETFEIPVSPLQRLSGRVLFECRDRDAIGSDDFLGNATLEISDVPEDGATQEYALSLEGVDRGMIQCEAWFKPLGPPLDLGELAKSTPMKLGRLESGKAGRSLIKGRQRKTRQTGRAGCCGARRRHVDASWGDDDGEHKNPGFYDNS</sequence>
<dbReference type="InterPro" id="IPR031468">
    <property type="entry name" value="SMP_LBD"/>
</dbReference>
<reference evidence="9 10" key="1">
    <citation type="journal article" date="2009" name="Science">
        <title>Green evolution and dynamic adaptations revealed by genomes of the marine picoeukaryotes Micromonas.</title>
        <authorList>
            <person name="Worden A.Z."/>
            <person name="Lee J.H."/>
            <person name="Mock T."/>
            <person name="Rouze P."/>
            <person name="Simmons M.P."/>
            <person name="Aerts A.L."/>
            <person name="Allen A.E."/>
            <person name="Cuvelier M.L."/>
            <person name="Derelle E."/>
            <person name="Everett M.V."/>
            <person name="Foulon E."/>
            <person name="Grimwood J."/>
            <person name="Gundlach H."/>
            <person name="Henrissat B."/>
            <person name="Napoli C."/>
            <person name="McDonald S.M."/>
            <person name="Parker M.S."/>
            <person name="Rombauts S."/>
            <person name="Salamov A."/>
            <person name="Von Dassow P."/>
            <person name="Badger J.H."/>
            <person name="Coutinho P.M."/>
            <person name="Demir E."/>
            <person name="Dubchak I."/>
            <person name="Gentemann C."/>
            <person name="Eikrem W."/>
            <person name="Gready J.E."/>
            <person name="John U."/>
            <person name="Lanier W."/>
            <person name="Lindquist E.A."/>
            <person name="Lucas S."/>
            <person name="Mayer K.F."/>
            <person name="Moreau H."/>
            <person name="Not F."/>
            <person name="Otillar R."/>
            <person name="Panaud O."/>
            <person name="Pangilinan J."/>
            <person name="Paulsen I."/>
            <person name="Piegu B."/>
            <person name="Poliakov A."/>
            <person name="Robbens S."/>
            <person name="Schmutz J."/>
            <person name="Toulza E."/>
            <person name="Wyss T."/>
            <person name="Zelensky A."/>
            <person name="Zhou K."/>
            <person name="Armbrust E.V."/>
            <person name="Bhattacharya D."/>
            <person name="Goodenough U.W."/>
            <person name="Van de Peer Y."/>
            <person name="Grigoriev I.V."/>
        </authorList>
    </citation>
    <scope>NUCLEOTIDE SEQUENCE [LARGE SCALE GENOMIC DNA]</scope>
    <source>
        <strain evidence="9 10">CCMP1545</strain>
    </source>
</reference>
<dbReference type="SUPFAM" id="SSF49562">
    <property type="entry name" value="C2 domain (Calcium/lipid-binding domain, CaLB)"/>
    <property type="match status" value="2"/>
</dbReference>
<dbReference type="STRING" id="564608.C1MT45"/>
<name>C1MT45_MICPC</name>
<feature type="region of interest" description="Disordered" evidence="6">
    <location>
        <begin position="946"/>
        <end position="970"/>
    </location>
</feature>
<evidence type="ECO:0000256" key="5">
    <source>
        <dbReference type="ARBA" id="ARBA00023136"/>
    </source>
</evidence>
<dbReference type="GO" id="GO:0006869">
    <property type="term" value="P:lipid transport"/>
    <property type="evidence" value="ECO:0007669"/>
    <property type="project" value="UniProtKB-KW"/>
</dbReference>
<dbReference type="Gene3D" id="2.60.40.150">
    <property type="entry name" value="C2 domain"/>
    <property type="match status" value="2"/>
</dbReference>
<dbReference type="OMA" id="MERASWG"/>
<evidence type="ECO:0000256" key="4">
    <source>
        <dbReference type="ARBA" id="ARBA00023121"/>
    </source>
</evidence>
<evidence type="ECO:0000256" key="3">
    <source>
        <dbReference type="ARBA" id="ARBA00023055"/>
    </source>
</evidence>
<dbReference type="PANTHER" id="PTHR47264">
    <property type="entry name" value="OS01G0128800 PROTEIN"/>
    <property type="match status" value="1"/>
</dbReference>
<keyword evidence="3" id="KW-0445">Lipid transport</keyword>
<evidence type="ECO:0000259" key="8">
    <source>
        <dbReference type="PROSITE" id="PS51847"/>
    </source>
</evidence>
<dbReference type="GeneID" id="9684237"/>
<feature type="domain" description="SMP-LTD" evidence="8">
    <location>
        <begin position="140"/>
        <end position="329"/>
    </location>
</feature>
<organism evidence="10">
    <name type="scientific">Micromonas pusilla (strain CCMP1545)</name>
    <name type="common">Picoplanktonic green alga</name>
    <dbReference type="NCBI Taxonomy" id="564608"/>
    <lineage>
        <taxon>Eukaryota</taxon>
        <taxon>Viridiplantae</taxon>
        <taxon>Chlorophyta</taxon>
        <taxon>Mamiellophyceae</taxon>
        <taxon>Mamiellales</taxon>
        <taxon>Mamiellaceae</taxon>
        <taxon>Micromonas</taxon>
    </lineage>
</organism>
<evidence type="ECO:0000256" key="6">
    <source>
        <dbReference type="SAM" id="MobiDB-lite"/>
    </source>
</evidence>
<keyword evidence="4" id="KW-0446">Lipid-binding</keyword>
<accession>C1MT45</accession>
<protein>
    <submittedName>
        <fullName evidence="9">Predicted protein</fullName>
    </submittedName>
</protein>
<proteinExistence type="predicted"/>
<evidence type="ECO:0000256" key="2">
    <source>
        <dbReference type="ARBA" id="ARBA00022448"/>
    </source>
</evidence>
<dbReference type="CDD" id="cd00030">
    <property type="entry name" value="C2"/>
    <property type="match status" value="2"/>
</dbReference>
<dbReference type="eggNOG" id="KOG1030">
    <property type="taxonomic scope" value="Eukaryota"/>
</dbReference>
<dbReference type="SMART" id="SM00239">
    <property type="entry name" value="C2"/>
    <property type="match status" value="2"/>
</dbReference>